<dbReference type="Pfam" id="PF00990">
    <property type="entry name" value="GGDEF"/>
    <property type="match status" value="1"/>
</dbReference>
<comment type="catalytic activity">
    <reaction evidence="2">
        <text>2 GTP = 3',3'-c-di-GMP + 2 diphosphate</text>
        <dbReference type="Rhea" id="RHEA:24898"/>
        <dbReference type="ChEBI" id="CHEBI:33019"/>
        <dbReference type="ChEBI" id="CHEBI:37565"/>
        <dbReference type="ChEBI" id="CHEBI:58805"/>
        <dbReference type="EC" id="2.7.7.65"/>
    </reaction>
</comment>
<protein>
    <recommendedName>
        <fullName evidence="1">diguanylate cyclase</fullName>
        <ecNumber evidence="1">2.7.7.65</ecNumber>
    </recommendedName>
</protein>
<dbReference type="Proteomes" id="UP000624279">
    <property type="component" value="Unassembled WGS sequence"/>
</dbReference>
<comment type="caution">
    <text evidence="5">The sequence shown here is derived from an EMBL/GenBank/DDBJ whole genome shotgun (WGS) entry which is preliminary data.</text>
</comment>
<dbReference type="PROSITE" id="PS50887">
    <property type="entry name" value="GGDEF"/>
    <property type="match status" value="1"/>
</dbReference>
<dbReference type="PANTHER" id="PTHR45138">
    <property type="entry name" value="REGULATORY COMPONENTS OF SENSORY TRANSDUCTION SYSTEM"/>
    <property type="match status" value="1"/>
</dbReference>
<dbReference type="InterPro" id="IPR050469">
    <property type="entry name" value="Diguanylate_Cyclase"/>
</dbReference>
<name>A0ABR6YEQ6_9BURK</name>
<evidence type="ECO:0000256" key="1">
    <source>
        <dbReference type="ARBA" id="ARBA00012528"/>
    </source>
</evidence>
<evidence type="ECO:0000313" key="6">
    <source>
        <dbReference type="Proteomes" id="UP000624279"/>
    </source>
</evidence>
<feature type="transmembrane region" description="Helical" evidence="3">
    <location>
        <begin position="53"/>
        <end position="75"/>
    </location>
</feature>
<accession>A0ABR6YEQ6</accession>
<dbReference type="RefSeq" id="WP_186943014.1">
    <property type="nucleotide sequence ID" value="NZ_JACOGA010000015.1"/>
</dbReference>
<feature type="transmembrane region" description="Helical" evidence="3">
    <location>
        <begin position="136"/>
        <end position="155"/>
    </location>
</feature>
<reference evidence="5 6" key="1">
    <citation type="submission" date="2020-08" db="EMBL/GenBank/DDBJ databases">
        <title>Novel species isolated from subtropical streams in China.</title>
        <authorList>
            <person name="Lu H."/>
        </authorList>
    </citation>
    <scope>NUCLEOTIDE SEQUENCE [LARGE SCALE GENOMIC DNA]</scope>
    <source>
        <strain evidence="5 6">LX15W</strain>
    </source>
</reference>
<dbReference type="EC" id="2.7.7.65" evidence="1"/>
<sequence>MATSYPEVTDAELRAQYQKPDQAQAQKILRFMVYASIPLLYVDFILLGLGTPFFALSLLRAVVIGYACWILSKCAYPAQFAHLERQLFFWSIVVLSVQLVSDFLAPLTYFGHFLIDAWVCVLISIVLPIRSAYIKRLVFSYLFVVIVLCLTKIFPSTTYQAIIFAVLLLSAYTGQAVGASLHKFRLKLLSAEFELQRKEITDPLTGIANRREFLRIVESEMLRHLRLAKPMSVLIFDIEGLKQINLQYGAGTADLVLVEVSKRMQRATRNYDCLARYGTEEFVVLLPEAEAEIASKVASRALNTIGAIPVPVSGKEVRVSAKVGIATMQEADSLESMLKRAEDDLQRLSSPTVSSLQHSMAYA</sequence>
<dbReference type="InterPro" id="IPR000160">
    <property type="entry name" value="GGDEF_dom"/>
</dbReference>
<keyword evidence="6" id="KW-1185">Reference proteome</keyword>
<keyword evidence="3" id="KW-1133">Transmembrane helix</keyword>
<dbReference type="SMART" id="SM00267">
    <property type="entry name" value="GGDEF"/>
    <property type="match status" value="1"/>
</dbReference>
<dbReference type="SUPFAM" id="SSF55073">
    <property type="entry name" value="Nucleotide cyclase"/>
    <property type="match status" value="1"/>
</dbReference>
<feature type="transmembrane region" description="Helical" evidence="3">
    <location>
        <begin position="161"/>
        <end position="181"/>
    </location>
</feature>
<proteinExistence type="predicted"/>
<dbReference type="PANTHER" id="PTHR45138:SF9">
    <property type="entry name" value="DIGUANYLATE CYCLASE DGCM-RELATED"/>
    <property type="match status" value="1"/>
</dbReference>
<dbReference type="Gene3D" id="3.30.70.270">
    <property type="match status" value="1"/>
</dbReference>
<dbReference type="InterPro" id="IPR029787">
    <property type="entry name" value="Nucleotide_cyclase"/>
</dbReference>
<evidence type="ECO:0000259" key="4">
    <source>
        <dbReference type="PROSITE" id="PS50887"/>
    </source>
</evidence>
<evidence type="ECO:0000256" key="2">
    <source>
        <dbReference type="ARBA" id="ARBA00034247"/>
    </source>
</evidence>
<evidence type="ECO:0000256" key="3">
    <source>
        <dbReference type="SAM" id="Phobius"/>
    </source>
</evidence>
<feature type="transmembrane region" description="Helical" evidence="3">
    <location>
        <begin position="110"/>
        <end position="129"/>
    </location>
</feature>
<keyword evidence="3" id="KW-0812">Transmembrane</keyword>
<dbReference type="CDD" id="cd01949">
    <property type="entry name" value="GGDEF"/>
    <property type="match status" value="1"/>
</dbReference>
<evidence type="ECO:0000313" key="5">
    <source>
        <dbReference type="EMBL" id="MBC3875035.1"/>
    </source>
</evidence>
<keyword evidence="3" id="KW-0472">Membrane</keyword>
<dbReference type="EMBL" id="JACOGA010000015">
    <property type="protein sequence ID" value="MBC3875035.1"/>
    <property type="molecule type" value="Genomic_DNA"/>
</dbReference>
<feature type="transmembrane region" description="Helical" evidence="3">
    <location>
        <begin position="87"/>
        <end position="104"/>
    </location>
</feature>
<dbReference type="InterPro" id="IPR043128">
    <property type="entry name" value="Rev_trsase/Diguanyl_cyclase"/>
</dbReference>
<organism evidence="5 6">
    <name type="scientific">Undibacterium flavidum</name>
    <dbReference type="NCBI Taxonomy" id="2762297"/>
    <lineage>
        <taxon>Bacteria</taxon>
        <taxon>Pseudomonadati</taxon>
        <taxon>Pseudomonadota</taxon>
        <taxon>Betaproteobacteria</taxon>
        <taxon>Burkholderiales</taxon>
        <taxon>Oxalobacteraceae</taxon>
        <taxon>Undibacterium</taxon>
    </lineage>
</organism>
<feature type="domain" description="GGDEF" evidence="4">
    <location>
        <begin position="229"/>
        <end position="363"/>
    </location>
</feature>
<gene>
    <name evidence="5" type="ORF">H8K55_15710</name>
</gene>
<dbReference type="NCBIfam" id="TIGR00254">
    <property type="entry name" value="GGDEF"/>
    <property type="match status" value="1"/>
</dbReference>